<reference evidence="2 3" key="1">
    <citation type="submission" date="2020-09" db="EMBL/GenBank/DDBJ databases">
        <title>De no assembly of potato wild relative species, Solanum commersonii.</title>
        <authorList>
            <person name="Cho K."/>
        </authorList>
    </citation>
    <scope>NUCLEOTIDE SEQUENCE [LARGE SCALE GENOMIC DNA]</scope>
    <source>
        <strain evidence="2">LZ3.2</strain>
        <tissue evidence="2">Leaf</tissue>
    </source>
</reference>
<gene>
    <name evidence="2" type="ORF">H5410_016442</name>
</gene>
<accession>A0A9J5ZXD8</accession>
<evidence type="ECO:0000313" key="3">
    <source>
        <dbReference type="Proteomes" id="UP000824120"/>
    </source>
</evidence>
<feature type="region of interest" description="Disordered" evidence="1">
    <location>
        <begin position="1"/>
        <end position="33"/>
    </location>
</feature>
<dbReference type="AlphaFoldDB" id="A0A9J5ZXD8"/>
<dbReference type="Proteomes" id="UP000824120">
    <property type="component" value="Chromosome 3"/>
</dbReference>
<name>A0A9J5ZXD8_SOLCO</name>
<sequence>MFKSTESSSLAPVQSSHSQPQAQASSSSSDGVSSQYVVPFTSAGVSSQPIKYKDDEDNRDWNIDVIGMMQASIRYLQMEVTIMMEKIYQKSF</sequence>
<protein>
    <submittedName>
        <fullName evidence="2">Uncharacterized protein</fullName>
    </submittedName>
</protein>
<evidence type="ECO:0000313" key="2">
    <source>
        <dbReference type="EMBL" id="KAG5616618.1"/>
    </source>
</evidence>
<comment type="caution">
    <text evidence="2">The sequence shown here is derived from an EMBL/GenBank/DDBJ whole genome shotgun (WGS) entry which is preliminary data.</text>
</comment>
<feature type="compositionally biased region" description="Polar residues" evidence="1">
    <location>
        <begin position="1"/>
        <end position="13"/>
    </location>
</feature>
<feature type="compositionally biased region" description="Low complexity" evidence="1">
    <location>
        <begin position="14"/>
        <end position="33"/>
    </location>
</feature>
<keyword evidence="3" id="KW-1185">Reference proteome</keyword>
<organism evidence="2 3">
    <name type="scientific">Solanum commersonii</name>
    <name type="common">Commerson's wild potato</name>
    <name type="synonym">Commerson's nightshade</name>
    <dbReference type="NCBI Taxonomy" id="4109"/>
    <lineage>
        <taxon>Eukaryota</taxon>
        <taxon>Viridiplantae</taxon>
        <taxon>Streptophyta</taxon>
        <taxon>Embryophyta</taxon>
        <taxon>Tracheophyta</taxon>
        <taxon>Spermatophyta</taxon>
        <taxon>Magnoliopsida</taxon>
        <taxon>eudicotyledons</taxon>
        <taxon>Gunneridae</taxon>
        <taxon>Pentapetalae</taxon>
        <taxon>asterids</taxon>
        <taxon>lamiids</taxon>
        <taxon>Solanales</taxon>
        <taxon>Solanaceae</taxon>
        <taxon>Solanoideae</taxon>
        <taxon>Solaneae</taxon>
        <taxon>Solanum</taxon>
    </lineage>
</organism>
<proteinExistence type="predicted"/>
<dbReference type="EMBL" id="JACXVP010000003">
    <property type="protein sequence ID" value="KAG5616618.1"/>
    <property type="molecule type" value="Genomic_DNA"/>
</dbReference>
<evidence type="ECO:0000256" key="1">
    <source>
        <dbReference type="SAM" id="MobiDB-lite"/>
    </source>
</evidence>